<keyword evidence="3" id="KW-1185">Reference proteome</keyword>
<dbReference type="Proteomes" id="UP001331515">
    <property type="component" value="Unassembled WGS sequence"/>
</dbReference>
<name>A0AAN8E743_CHAGU</name>
<protein>
    <submittedName>
        <fullName evidence="2">Uncharacterized protein</fullName>
    </submittedName>
</protein>
<gene>
    <name evidence="2" type="ORF">CgunFtcFv8_027754</name>
</gene>
<dbReference type="EMBL" id="JAURVH010000023">
    <property type="protein sequence ID" value="KAK5936386.1"/>
    <property type="molecule type" value="Genomic_DNA"/>
</dbReference>
<sequence length="94" mass="10202">MEEEGPEGGDNKELVISIITVKTIKLHQLVYRFKLRLCGTCSRPTRDQIQDLQPAHERSDPGLGNARKQTQPGTEGGGGSRADVETVGLVCDAQ</sequence>
<proteinExistence type="predicted"/>
<accession>A0AAN8E743</accession>
<evidence type="ECO:0000256" key="1">
    <source>
        <dbReference type="SAM" id="MobiDB-lite"/>
    </source>
</evidence>
<evidence type="ECO:0000313" key="3">
    <source>
        <dbReference type="Proteomes" id="UP001331515"/>
    </source>
</evidence>
<dbReference type="AlphaFoldDB" id="A0AAN8E743"/>
<comment type="caution">
    <text evidence="2">The sequence shown here is derived from an EMBL/GenBank/DDBJ whole genome shotgun (WGS) entry which is preliminary data.</text>
</comment>
<organism evidence="2 3">
    <name type="scientific">Champsocephalus gunnari</name>
    <name type="common">Mackerel icefish</name>
    <dbReference type="NCBI Taxonomy" id="52237"/>
    <lineage>
        <taxon>Eukaryota</taxon>
        <taxon>Metazoa</taxon>
        <taxon>Chordata</taxon>
        <taxon>Craniata</taxon>
        <taxon>Vertebrata</taxon>
        <taxon>Euteleostomi</taxon>
        <taxon>Actinopterygii</taxon>
        <taxon>Neopterygii</taxon>
        <taxon>Teleostei</taxon>
        <taxon>Neoteleostei</taxon>
        <taxon>Acanthomorphata</taxon>
        <taxon>Eupercaria</taxon>
        <taxon>Perciformes</taxon>
        <taxon>Notothenioidei</taxon>
        <taxon>Channichthyidae</taxon>
        <taxon>Champsocephalus</taxon>
    </lineage>
</organism>
<evidence type="ECO:0000313" key="2">
    <source>
        <dbReference type="EMBL" id="KAK5936386.1"/>
    </source>
</evidence>
<feature type="compositionally biased region" description="Basic and acidic residues" evidence="1">
    <location>
        <begin position="46"/>
        <end position="60"/>
    </location>
</feature>
<reference evidence="2 3" key="1">
    <citation type="journal article" date="2023" name="Mol. Biol. Evol.">
        <title>Genomics of Secondarily Temperate Adaptation in the Only Non-Antarctic Icefish.</title>
        <authorList>
            <person name="Rivera-Colon A.G."/>
            <person name="Rayamajhi N."/>
            <person name="Minhas B.F."/>
            <person name="Madrigal G."/>
            <person name="Bilyk K.T."/>
            <person name="Yoon V."/>
            <person name="Hune M."/>
            <person name="Gregory S."/>
            <person name="Cheng C.H.C."/>
            <person name="Catchen J.M."/>
        </authorList>
    </citation>
    <scope>NUCLEOTIDE SEQUENCE [LARGE SCALE GENOMIC DNA]</scope>
    <source>
        <tissue evidence="2">White muscle</tissue>
    </source>
</reference>
<feature type="region of interest" description="Disordered" evidence="1">
    <location>
        <begin position="46"/>
        <end position="94"/>
    </location>
</feature>